<name>A0AAW8R8C3_CARDV</name>
<keyword evidence="1" id="KW-1133">Transmembrane helix</keyword>
<evidence type="ECO:0000256" key="1">
    <source>
        <dbReference type="SAM" id="Phobius"/>
    </source>
</evidence>
<evidence type="ECO:0000313" key="3">
    <source>
        <dbReference type="Proteomes" id="UP001249945"/>
    </source>
</evidence>
<feature type="transmembrane region" description="Helical" evidence="1">
    <location>
        <begin position="42"/>
        <end position="64"/>
    </location>
</feature>
<evidence type="ECO:0008006" key="4">
    <source>
        <dbReference type="Google" id="ProtNLM"/>
    </source>
</evidence>
<evidence type="ECO:0000313" key="2">
    <source>
        <dbReference type="EMBL" id="MDT1973949.1"/>
    </source>
</evidence>
<keyword evidence="1" id="KW-0472">Membrane</keyword>
<feature type="transmembrane region" description="Helical" evidence="1">
    <location>
        <begin position="12"/>
        <end position="30"/>
    </location>
</feature>
<dbReference type="RefSeq" id="WP_311780307.1">
    <property type="nucleotide sequence ID" value="NZ_JALRMR010000005.1"/>
</dbReference>
<dbReference type="AlphaFoldDB" id="A0AAW8R8C3"/>
<accession>A0AAW8R8C3</accession>
<reference evidence="2" key="1">
    <citation type="submission" date="2022-04" db="EMBL/GenBank/DDBJ databases">
        <title>Draft genome sequences of lactic acid bacteria (LAB) strains involved in meat spoilage.</title>
        <authorList>
            <person name="Palevich N."/>
        </authorList>
    </citation>
    <scope>NUCLEOTIDE SEQUENCE</scope>
    <source>
        <strain evidence="2">9-14</strain>
    </source>
</reference>
<dbReference type="EMBL" id="JALRMR010000005">
    <property type="protein sequence ID" value="MDT1973949.1"/>
    <property type="molecule type" value="Genomic_DNA"/>
</dbReference>
<sequence length="119" mass="13856">MMVFIWKRRGLLVPLAIFLGYSPILILAGVTMDLEIERGNLLLRIIGFVGLITMFLPALINYFFSKKFLKDEGIKIVTDEEGVQYKLDTYSKFFFIKNSTWTIILLIFPIVTIISYFFE</sequence>
<organism evidence="2 3">
    <name type="scientific">Carnobacterium divergens</name>
    <name type="common">Lactobacillus divergens</name>
    <dbReference type="NCBI Taxonomy" id="2748"/>
    <lineage>
        <taxon>Bacteria</taxon>
        <taxon>Bacillati</taxon>
        <taxon>Bacillota</taxon>
        <taxon>Bacilli</taxon>
        <taxon>Lactobacillales</taxon>
        <taxon>Carnobacteriaceae</taxon>
        <taxon>Carnobacterium</taxon>
    </lineage>
</organism>
<gene>
    <name evidence="2" type="ORF">MX635_05995</name>
</gene>
<comment type="caution">
    <text evidence="2">The sequence shown here is derived from an EMBL/GenBank/DDBJ whole genome shotgun (WGS) entry which is preliminary data.</text>
</comment>
<keyword evidence="1" id="KW-0812">Transmembrane</keyword>
<proteinExistence type="predicted"/>
<protein>
    <recommendedName>
        <fullName evidence="4">DUF3899 domain-containing protein</fullName>
    </recommendedName>
</protein>
<dbReference type="Proteomes" id="UP001249945">
    <property type="component" value="Unassembled WGS sequence"/>
</dbReference>
<feature type="transmembrane region" description="Helical" evidence="1">
    <location>
        <begin position="100"/>
        <end position="118"/>
    </location>
</feature>